<comment type="caution">
    <text evidence="1">The sequence shown here is derived from an EMBL/GenBank/DDBJ whole genome shotgun (WGS) entry which is preliminary data.</text>
</comment>
<keyword evidence="2" id="KW-1185">Reference proteome</keyword>
<proteinExistence type="predicted"/>
<dbReference type="EMBL" id="LAQU01000008">
    <property type="protein sequence ID" value="KKB63708.1"/>
    <property type="molecule type" value="Genomic_DNA"/>
</dbReference>
<protein>
    <submittedName>
        <fullName evidence="1">Uncharacterized protein</fullName>
    </submittedName>
</protein>
<organism evidence="1 2">
    <name type="scientific">Robbsia andropogonis</name>
    <dbReference type="NCBI Taxonomy" id="28092"/>
    <lineage>
        <taxon>Bacteria</taxon>
        <taxon>Pseudomonadati</taxon>
        <taxon>Pseudomonadota</taxon>
        <taxon>Betaproteobacteria</taxon>
        <taxon>Burkholderiales</taxon>
        <taxon>Burkholderiaceae</taxon>
        <taxon>Robbsia</taxon>
    </lineage>
</organism>
<dbReference type="PATRIC" id="fig|28092.6.peg.2444"/>
<gene>
    <name evidence="1" type="ORF">WM40_10350</name>
</gene>
<dbReference type="Proteomes" id="UP000033618">
    <property type="component" value="Unassembled WGS sequence"/>
</dbReference>
<evidence type="ECO:0000313" key="1">
    <source>
        <dbReference type="EMBL" id="KKB63708.1"/>
    </source>
</evidence>
<dbReference type="AlphaFoldDB" id="A0A0F5K0T8"/>
<name>A0A0F5K0T8_9BURK</name>
<reference evidence="1 2" key="1">
    <citation type="submission" date="2015-03" db="EMBL/GenBank/DDBJ databases">
        <title>Draft Genome Sequence of Burkholderia andropogonis type strain ICMP2807, isolated from Sorghum bicolor.</title>
        <authorList>
            <person name="Lopes-Santos L."/>
            <person name="Castro D.B."/>
            <person name="Ottoboni L.M."/>
            <person name="Park D."/>
            <person name="Weirc B.S."/>
            <person name="Destefano S.A."/>
        </authorList>
    </citation>
    <scope>NUCLEOTIDE SEQUENCE [LARGE SCALE GENOMIC DNA]</scope>
    <source>
        <strain evidence="1 2">ICMP2807</strain>
    </source>
</reference>
<sequence length="66" mass="7714">MLFGRNQPENKEFADKSRFMTCHATLRSIGVSGPGTQYLTRTYMRLPYAELKIVESIPLFWESRNE</sequence>
<evidence type="ECO:0000313" key="2">
    <source>
        <dbReference type="Proteomes" id="UP000033618"/>
    </source>
</evidence>
<accession>A0A0F5K0T8</accession>